<reference evidence="3" key="2">
    <citation type="submission" date="2020-10" db="UniProtKB">
        <authorList>
            <consortium name="WormBaseParasite"/>
        </authorList>
    </citation>
    <scope>IDENTIFICATION</scope>
</reference>
<feature type="domain" description="Splicing factor Cactin C-terminal" evidence="1">
    <location>
        <begin position="202"/>
        <end position="325"/>
    </location>
</feature>
<evidence type="ECO:0000313" key="3">
    <source>
        <dbReference type="WBParaSite" id="Pan_g8639.t1"/>
    </source>
</evidence>
<dbReference type="Pfam" id="PF09732">
    <property type="entry name" value="CactinC_cactus"/>
    <property type="match status" value="1"/>
</dbReference>
<accession>A0A7E4W9R6</accession>
<dbReference type="WBParaSite" id="Pan_g8639.t1">
    <property type="protein sequence ID" value="Pan_g8639.t1"/>
    <property type="gene ID" value="Pan_g8639"/>
</dbReference>
<protein>
    <submittedName>
        <fullName evidence="3">CactinC_cactus domain-containing protein</fullName>
    </submittedName>
</protein>
<dbReference type="Proteomes" id="UP000492821">
    <property type="component" value="Unassembled WGS sequence"/>
</dbReference>
<dbReference type="SMART" id="SM01050">
    <property type="entry name" value="CactinC_cactus"/>
    <property type="match status" value="1"/>
</dbReference>
<organism evidence="2 3">
    <name type="scientific">Panagrellus redivivus</name>
    <name type="common">Microworm</name>
    <dbReference type="NCBI Taxonomy" id="6233"/>
    <lineage>
        <taxon>Eukaryota</taxon>
        <taxon>Metazoa</taxon>
        <taxon>Ecdysozoa</taxon>
        <taxon>Nematoda</taxon>
        <taxon>Chromadorea</taxon>
        <taxon>Rhabditida</taxon>
        <taxon>Tylenchina</taxon>
        <taxon>Panagrolaimomorpha</taxon>
        <taxon>Panagrolaimoidea</taxon>
        <taxon>Panagrolaimidae</taxon>
        <taxon>Panagrellus</taxon>
    </lineage>
</organism>
<dbReference type="PANTHER" id="PTHR21737">
    <property type="entry name" value="POLYGLUTAMINE BINDING PROTEIN 1/MARVEL MEMBRANE-ASSOCIATING DOMAIN CONTAINING 3"/>
    <property type="match status" value="1"/>
</dbReference>
<keyword evidence="2" id="KW-1185">Reference proteome</keyword>
<proteinExistence type="predicted"/>
<dbReference type="InterPro" id="IPR019134">
    <property type="entry name" value="Cactin_C"/>
</dbReference>
<evidence type="ECO:0000259" key="1">
    <source>
        <dbReference type="Pfam" id="PF09732"/>
    </source>
</evidence>
<evidence type="ECO:0000313" key="2">
    <source>
        <dbReference type="Proteomes" id="UP000492821"/>
    </source>
</evidence>
<dbReference type="AlphaFoldDB" id="A0A7E4W9R6"/>
<dbReference type="GO" id="GO:0005681">
    <property type="term" value="C:spliceosomal complex"/>
    <property type="evidence" value="ECO:0007669"/>
    <property type="project" value="TreeGrafter"/>
</dbReference>
<dbReference type="PANTHER" id="PTHR21737:SF4">
    <property type="entry name" value="SPLICING FACTOR CACTIN"/>
    <property type="match status" value="1"/>
</dbReference>
<reference evidence="2" key="1">
    <citation type="journal article" date="2013" name="Genetics">
        <title>The draft genome and transcriptome of Panagrellus redivivus are shaped by the harsh demands of a free-living lifestyle.</title>
        <authorList>
            <person name="Srinivasan J."/>
            <person name="Dillman A.R."/>
            <person name="Macchietto M.G."/>
            <person name="Heikkinen L."/>
            <person name="Lakso M."/>
            <person name="Fracchia K.M."/>
            <person name="Antoshechkin I."/>
            <person name="Mortazavi A."/>
            <person name="Wong G."/>
            <person name="Sternberg P.W."/>
        </authorList>
    </citation>
    <scope>NUCLEOTIDE SEQUENCE [LARGE SCALE GENOMIC DNA]</scope>
    <source>
        <strain evidence="2">MT8872</strain>
    </source>
</reference>
<dbReference type="GO" id="GO:0005737">
    <property type="term" value="C:cytoplasm"/>
    <property type="evidence" value="ECO:0007669"/>
    <property type="project" value="TreeGrafter"/>
</dbReference>
<name>A0A7E4W9R6_PANRE</name>
<sequence>MARTRLDEQYEEKKKLKIQRMREQQAKEMDEHAKLLGDQKPAMLPVKPNNDVDMEEKADVDMADDLEGLNDTEAARSIALKSIKFTLDELLEMDDDVKEQQWSSLTPTQLDAFTRHMYTSGRYSPTLNPESEAMPRIAIINEADDVKELEEKRDVNRHGHKSGNAPMTSEEAAMLNFAKQGMGKEEEVFDDEATLEKQTYLWADKYRPRKPRYFNRVHTGFDWNKYNQTHYDLDNPPPKIVQGYRFYIFYPDLLDITKTPKYTLTACEDDDFAILRFTAGPPYEDIAFKIVNREWEINHKHGFRNQFKDGVFQLWFSFKRYRYRR</sequence>
<dbReference type="GO" id="GO:0045292">
    <property type="term" value="P:mRNA cis splicing, via spliceosome"/>
    <property type="evidence" value="ECO:0007669"/>
    <property type="project" value="TreeGrafter"/>
</dbReference>